<dbReference type="OrthoDB" id="781226at2"/>
<dbReference type="InterPro" id="IPR017853">
    <property type="entry name" value="GH"/>
</dbReference>
<dbReference type="PROSITE" id="PS51257">
    <property type="entry name" value="PROKAR_LIPOPROTEIN"/>
    <property type="match status" value="1"/>
</dbReference>
<dbReference type="Proteomes" id="UP000186230">
    <property type="component" value="Chromosome"/>
</dbReference>
<name>A0A1L7I3D6_9FLAO</name>
<organism evidence="5 6">
    <name type="scientific">Christiangramia flava JLT2011</name>
    <dbReference type="NCBI Taxonomy" id="1229726"/>
    <lineage>
        <taxon>Bacteria</taxon>
        <taxon>Pseudomonadati</taxon>
        <taxon>Bacteroidota</taxon>
        <taxon>Flavobacteriia</taxon>
        <taxon>Flavobacteriales</taxon>
        <taxon>Flavobacteriaceae</taxon>
        <taxon>Christiangramia</taxon>
    </lineage>
</organism>
<keyword evidence="6" id="KW-1185">Reference proteome</keyword>
<dbReference type="Pfam" id="PF00150">
    <property type="entry name" value="Cellulase"/>
    <property type="match status" value="1"/>
</dbReference>
<dbReference type="GO" id="GO:0000272">
    <property type="term" value="P:polysaccharide catabolic process"/>
    <property type="evidence" value="ECO:0007669"/>
    <property type="project" value="InterPro"/>
</dbReference>
<dbReference type="EC" id="3.2.1.22" evidence="5"/>
<evidence type="ECO:0000256" key="1">
    <source>
        <dbReference type="ARBA" id="ARBA00022801"/>
    </source>
</evidence>
<dbReference type="AlphaFoldDB" id="A0A1L7I3D6"/>
<gene>
    <name evidence="5" type="ORF">GRFL_0931</name>
</gene>
<evidence type="ECO:0000256" key="3">
    <source>
        <dbReference type="RuleBase" id="RU361153"/>
    </source>
</evidence>
<dbReference type="STRING" id="1229726.GRFL_0931"/>
<dbReference type="EMBL" id="CP016359">
    <property type="protein sequence ID" value="APU67655.1"/>
    <property type="molecule type" value="Genomic_DNA"/>
</dbReference>
<dbReference type="GO" id="GO:0004557">
    <property type="term" value="F:alpha-galactosidase activity"/>
    <property type="evidence" value="ECO:0007669"/>
    <property type="project" value="UniProtKB-EC"/>
</dbReference>
<reference evidence="5 6" key="1">
    <citation type="submission" date="2016-07" db="EMBL/GenBank/DDBJ databases">
        <title>Multi-omics approach to identify versatile polysaccharide utilization systems of a marine flavobacterium Gramella flava.</title>
        <authorList>
            <person name="Tang K."/>
        </authorList>
    </citation>
    <scope>NUCLEOTIDE SEQUENCE [LARGE SCALE GENOMIC DNA]</scope>
    <source>
        <strain evidence="5 6">JLT2011</strain>
    </source>
</reference>
<keyword evidence="2 3" id="KW-0326">Glycosidase</keyword>
<keyword evidence="1 3" id="KW-0378">Hydrolase</keyword>
<dbReference type="Gene3D" id="3.20.20.80">
    <property type="entry name" value="Glycosidases"/>
    <property type="match status" value="1"/>
</dbReference>
<dbReference type="RefSeq" id="WP_083643514.1">
    <property type="nucleotide sequence ID" value="NZ_AMRU01000020.1"/>
</dbReference>
<sequence>MPDRLKAIFFVGTFLLLFGCDQKKDSETFDSLTLHPERIISPSDDFIGGGVEWSAYPHADSDKAEWGLLMTDQKWQEVFKRLDFMQPKIVRVLDQANWRYLEGINDNGNPIVNFDNQEMQALYKLLDYCEKNKIKVILGEWGQPYKVHDPELQLQNAFSGASDSKWISIIVEHIDHLVNKKGYTCIRYFNLVNEPNGYWSSVDGNWKEWKSAVTKLDSAFKKNGINQVDVMGPDSTPYNNEKSDYQGMEWPKQAVLQLNDVLGAYDVHDYPTVEKVRSGKFQEEYTKLISFADSVAHKQFVLGEVGFEKYVEPNITRYEEDPHASPDSQMRVYDYDYGVDMADVMAQSLNAGFDGVIAWGLDDAMHTNGDSGDTTQLKRWGMWNILGEELTGDKSDEAIRPWFYTWSLMTKYFKGDLNILHVQGSLPEGVRAVAGKSTKGDCTLTLVNNSGQPVSLSIDGKSFSMNDQRFQKYLYSEKERPVDSEGFPVALKRNIRMPEALTIPAKSVMLFTTYTN</sequence>
<evidence type="ECO:0000313" key="6">
    <source>
        <dbReference type="Proteomes" id="UP000186230"/>
    </source>
</evidence>
<comment type="similarity">
    <text evidence="3">Belongs to the glycosyl hydrolase 5 (cellulase A) family.</text>
</comment>
<protein>
    <submittedName>
        <fullName evidence="5">Alpha-galactosidase</fullName>
        <ecNumber evidence="5">3.2.1.22</ecNumber>
    </submittedName>
</protein>
<dbReference type="SUPFAM" id="SSF51445">
    <property type="entry name" value="(Trans)glycosidases"/>
    <property type="match status" value="1"/>
</dbReference>
<evidence type="ECO:0000313" key="5">
    <source>
        <dbReference type="EMBL" id="APU67655.1"/>
    </source>
</evidence>
<evidence type="ECO:0000259" key="4">
    <source>
        <dbReference type="Pfam" id="PF00150"/>
    </source>
</evidence>
<dbReference type="InterPro" id="IPR001547">
    <property type="entry name" value="Glyco_hydro_5"/>
</dbReference>
<accession>A0A1L7I3D6</accession>
<dbReference type="KEGG" id="gfl:GRFL_0931"/>
<feature type="domain" description="Glycoside hydrolase family 5" evidence="4">
    <location>
        <begin position="69"/>
        <end position="291"/>
    </location>
</feature>
<evidence type="ECO:0000256" key="2">
    <source>
        <dbReference type="ARBA" id="ARBA00023295"/>
    </source>
</evidence>
<proteinExistence type="inferred from homology"/>